<keyword evidence="5" id="KW-0418">Kinase</keyword>
<keyword evidence="6" id="KW-0902">Two-component regulatory system</keyword>
<dbReference type="SUPFAM" id="SSF55781">
    <property type="entry name" value="GAF domain-like"/>
    <property type="match status" value="1"/>
</dbReference>
<dbReference type="SUPFAM" id="SSF47384">
    <property type="entry name" value="Homodimeric domain of signal transducing histidine kinase"/>
    <property type="match status" value="1"/>
</dbReference>
<dbReference type="SMART" id="SM00091">
    <property type="entry name" value="PAS"/>
    <property type="match status" value="2"/>
</dbReference>
<reference evidence="10" key="1">
    <citation type="journal article" date="2019" name="Int. J. Syst. Evol. Microbiol.">
        <title>The Global Catalogue of Microorganisms (GCM) 10K type strain sequencing project: providing services to taxonomists for standard genome sequencing and annotation.</title>
        <authorList>
            <consortium name="The Broad Institute Genomics Platform"/>
            <consortium name="The Broad Institute Genome Sequencing Center for Infectious Disease"/>
            <person name="Wu L."/>
            <person name="Ma J."/>
        </authorList>
    </citation>
    <scope>NUCLEOTIDE SEQUENCE [LARGE SCALE GENOMIC DNA]</scope>
    <source>
        <strain evidence="10">CECT 8551</strain>
    </source>
</reference>
<gene>
    <name evidence="9" type="ORF">ACFOUP_10390</name>
</gene>
<dbReference type="EMBL" id="JBHSAV010000050">
    <property type="protein sequence ID" value="MFC3976786.1"/>
    <property type="molecule type" value="Genomic_DNA"/>
</dbReference>
<evidence type="ECO:0000256" key="2">
    <source>
        <dbReference type="ARBA" id="ARBA00012438"/>
    </source>
</evidence>
<dbReference type="InterPro" id="IPR005467">
    <property type="entry name" value="His_kinase_dom"/>
</dbReference>
<dbReference type="RefSeq" id="WP_241291198.1">
    <property type="nucleotide sequence ID" value="NZ_JAKZGR010000001.1"/>
</dbReference>
<dbReference type="CDD" id="cd00075">
    <property type="entry name" value="HATPase"/>
    <property type="match status" value="1"/>
</dbReference>
<dbReference type="CDD" id="cd00130">
    <property type="entry name" value="PAS"/>
    <property type="match status" value="2"/>
</dbReference>
<dbReference type="SMART" id="SM00387">
    <property type="entry name" value="HATPase_c"/>
    <property type="match status" value="1"/>
</dbReference>
<dbReference type="Proteomes" id="UP001595766">
    <property type="component" value="Unassembled WGS sequence"/>
</dbReference>
<keyword evidence="9" id="KW-0067">ATP-binding</keyword>
<comment type="catalytic activity">
    <reaction evidence="1">
        <text>ATP + protein L-histidine = ADP + protein N-phospho-L-histidine.</text>
        <dbReference type="EC" id="2.7.13.3"/>
    </reaction>
</comment>
<dbReference type="InterPro" id="IPR000014">
    <property type="entry name" value="PAS"/>
</dbReference>
<dbReference type="CDD" id="cd00082">
    <property type="entry name" value="HisKA"/>
    <property type="match status" value="1"/>
</dbReference>
<evidence type="ECO:0000256" key="4">
    <source>
        <dbReference type="ARBA" id="ARBA00022679"/>
    </source>
</evidence>
<dbReference type="InterPro" id="IPR036890">
    <property type="entry name" value="HATPase_C_sf"/>
</dbReference>
<accession>A0ABV8EKI5</accession>
<dbReference type="SUPFAM" id="SSF55785">
    <property type="entry name" value="PYP-like sensor domain (PAS domain)"/>
    <property type="match status" value="2"/>
</dbReference>
<dbReference type="Pfam" id="PF13185">
    <property type="entry name" value="GAF_2"/>
    <property type="match status" value="1"/>
</dbReference>
<evidence type="ECO:0000259" key="8">
    <source>
        <dbReference type="PROSITE" id="PS50112"/>
    </source>
</evidence>
<comment type="caution">
    <text evidence="9">The sequence shown here is derived from an EMBL/GenBank/DDBJ whole genome shotgun (WGS) entry which is preliminary data.</text>
</comment>
<dbReference type="Pfam" id="PF00512">
    <property type="entry name" value="HisKA"/>
    <property type="match status" value="1"/>
</dbReference>
<name>A0ABV8EKI5_9BACT</name>
<feature type="domain" description="PAS" evidence="8">
    <location>
        <begin position="444"/>
        <end position="497"/>
    </location>
</feature>
<dbReference type="PROSITE" id="PS50112">
    <property type="entry name" value="PAS"/>
    <property type="match status" value="2"/>
</dbReference>
<evidence type="ECO:0000259" key="7">
    <source>
        <dbReference type="PROSITE" id="PS50109"/>
    </source>
</evidence>
<keyword evidence="3" id="KW-0597">Phosphoprotein</keyword>
<sequence length="805" mass="93153">MLIEDKNWIDSKKIIVFKADQTGNFIFLNKAWENYFGYSLEESLGKSCFSFFDHSSVLQINNNFEKLVNNEKDSCELDCKVMTKLNGFIAVKVKAYKVFEKHKLNTNVVGTMFVLDNSTNVNLMDRSSQNFSQLLDHDLREVHFLMSANLDKLDFISEAIEDYGLDRKEMISNRYAWKNYVPEEDWDVVLTHLTLLKKNGRSTFVCRTNTSKGMLWIAVRMWRSLSSDSSTDSVYQGNFLDVTENIIQGISLQKTEIRTQELSDILQIISEAQLSLFTNKDYKHILKSMLNKLIKLTGDQLGFICEVIEDDYGQRKMLPHAFAMADDDAYIKEYHKPDMSFSNYDSLYGHVLRSGETYISNDARNDKSKMGTPLGHPSIRSFIGIPIWKNHEFLGLIGLANRKDPYSLDDIEFLSPILFSYGNLIKFSRILEEQRKLENEKVLAQDRFKLLEQNISDIICLINKDMVFEYVSPSVIHIIGYSPEFFLGRKVEFVLSEIASTQKRYEKSNGIYKNIVTVIHPFTGKNIQLETISKVVTDHQNNLFQIISTARDVSDKEEMYQKIEQALWKEKELNSLKSRFISMTSHEFRTPLSIILSSSELLNYFLSEISDPKLSNKMNHHVQRINDQVKRLTSVIEDVLIIEKHENKNIRINLEMIDLRDFILNLKFDFDQNNVSARALIFHFPNENRYANSDPAKLRHILGNLIENAFKYSFDDSPKPEVSLNYMSDYFCLSVKDYGIGIPEPDQPRIFESFFRGSNTTSIKGTGLGLNIVHELVMAMNGKITFESQENKGTLFEIKLPYNFD</sequence>
<dbReference type="GO" id="GO:0005524">
    <property type="term" value="F:ATP binding"/>
    <property type="evidence" value="ECO:0007669"/>
    <property type="project" value="UniProtKB-KW"/>
</dbReference>
<dbReference type="InterPro" id="IPR003018">
    <property type="entry name" value="GAF"/>
</dbReference>
<dbReference type="PRINTS" id="PR00344">
    <property type="entry name" value="BCTRLSENSOR"/>
</dbReference>
<dbReference type="InterPro" id="IPR036097">
    <property type="entry name" value="HisK_dim/P_sf"/>
</dbReference>
<dbReference type="InterPro" id="IPR035965">
    <property type="entry name" value="PAS-like_dom_sf"/>
</dbReference>
<dbReference type="SMART" id="SM00065">
    <property type="entry name" value="GAF"/>
    <property type="match status" value="1"/>
</dbReference>
<dbReference type="SMART" id="SM00388">
    <property type="entry name" value="HisKA"/>
    <property type="match status" value="1"/>
</dbReference>
<dbReference type="Pfam" id="PF02518">
    <property type="entry name" value="HATPase_c"/>
    <property type="match status" value="1"/>
</dbReference>
<dbReference type="InterPro" id="IPR029016">
    <property type="entry name" value="GAF-like_dom_sf"/>
</dbReference>
<protein>
    <recommendedName>
        <fullName evidence="2">histidine kinase</fullName>
        <ecNumber evidence="2">2.7.13.3</ecNumber>
    </recommendedName>
</protein>
<evidence type="ECO:0000313" key="9">
    <source>
        <dbReference type="EMBL" id="MFC3976786.1"/>
    </source>
</evidence>
<dbReference type="Gene3D" id="3.30.450.20">
    <property type="entry name" value="PAS domain"/>
    <property type="match status" value="2"/>
</dbReference>
<evidence type="ECO:0000313" key="10">
    <source>
        <dbReference type="Proteomes" id="UP001595766"/>
    </source>
</evidence>
<keyword evidence="4" id="KW-0808">Transferase</keyword>
<dbReference type="PANTHER" id="PTHR43711">
    <property type="entry name" value="TWO-COMPONENT HISTIDINE KINASE"/>
    <property type="match status" value="1"/>
</dbReference>
<dbReference type="Pfam" id="PF13426">
    <property type="entry name" value="PAS_9"/>
    <property type="match status" value="2"/>
</dbReference>
<organism evidence="9 10">
    <name type="scientific">Belliella kenyensis</name>
    <dbReference type="NCBI Taxonomy" id="1472724"/>
    <lineage>
        <taxon>Bacteria</taxon>
        <taxon>Pseudomonadati</taxon>
        <taxon>Bacteroidota</taxon>
        <taxon>Cytophagia</taxon>
        <taxon>Cytophagales</taxon>
        <taxon>Cyclobacteriaceae</taxon>
        <taxon>Belliella</taxon>
    </lineage>
</organism>
<evidence type="ECO:0000256" key="3">
    <source>
        <dbReference type="ARBA" id="ARBA00022553"/>
    </source>
</evidence>
<dbReference type="InterPro" id="IPR004358">
    <property type="entry name" value="Sig_transdc_His_kin-like_C"/>
</dbReference>
<keyword evidence="9" id="KW-0547">Nucleotide-binding</keyword>
<dbReference type="EC" id="2.7.13.3" evidence="2"/>
<dbReference type="InterPro" id="IPR050736">
    <property type="entry name" value="Sensor_HK_Regulatory"/>
</dbReference>
<evidence type="ECO:0000256" key="6">
    <source>
        <dbReference type="ARBA" id="ARBA00023012"/>
    </source>
</evidence>
<dbReference type="InterPro" id="IPR003661">
    <property type="entry name" value="HisK_dim/P_dom"/>
</dbReference>
<proteinExistence type="predicted"/>
<dbReference type="SUPFAM" id="SSF55874">
    <property type="entry name" value="ATPase domain of HSP90 chaperone/DNA topoisomerase II/histidine kinase"/>
    <property type="match status" value="1"/>
</dbReference>
<evidence type="ECO:0000256" key="5">
    <source>
        <dbReference type="ARBA" id="ARBA00022777"/>
    </source>
</evidence>
<dbReference type="Gene3D" id="3.30.565.10">
    <property type="entry name" value="Histidine kinase-like ATPase, C-terminal domain"/>
    <property type="match status" value="1"/>
</dbReference>
<dbReference type="PROSITE" id="PS50109">
    <property type="entry name" value="HIS_KIN"/>
    <property type="match status" value="1"/>
</dbReference>
<keyword evidence="10" id="KW-1185">Reference proteome</keyword>
<dbReference type="Gene3D" id="3.30.450.40">
    <property type="match status" value="1"/>
</dbReference>
<dbReference type="PANTHER" id="PTHR43711:SF26">
    <property type="entry name" value="SENSOR HISTIDINE KINASE RCSC"/>
    <property type="match status" value="1"/>
</dbReference>
<evidence type="ECO:0000256" key="1">
    <source>
        <dbReference type="ARBA" id="ARBA00000085"/>
    </source>
</evidence>
<feature type="domain" description="PAS" evidence="8">
    <location>
        <begin position="16"/>
        <end position="71"/>
    </location>
</feature>
<feature type="domain" description="Histidine kinase" evidence="7">
    <location>
        <begin position="583"/>
        <end position="804"/>
    </location>
</feature>
<dbReference type="NCBIfam" id="TIGR00229">
    <property type="entry name" value="sensory_box"/>
    <property type="match status" value="2"/>
</dbReference>
<dbReference type="InterPro" id="IPR003594">
    <property type="entry name" value="HATPase_dom"/>
</dbReference>
<dbReference type="Gene3D" id="1.10.287.130">
    <property type="match status" value="1"/>
</dbReference>